<keyword evidence="3" id="KW-1185">Reference proteome</keyword>
<feature type="non-terminal residue" evidence="2">
    <location>
        <position position="359"/>
    </location>
</feature>
<dbReference type="Proteomes" id="UP000015453">
    <property type="component" value="Unassembled WGS sequence"/>
</dbReference>
<accession>S8CSS2</accession>
<dbReference type="OrthoDB" id="2016723at2759"/>
<comment type="caution">
    <text evidence="2">The sequence shown here is derived from an EMBL/GenBank/DDBJ whole genome shotgun (WGS) entry which is preliminary data.</text>
</comment>
<dbReference type="PANTHER" id="PTHR35112">
    <property type="entry name" value="OS08G0360500 PROTEIN"/>
    <property type="match status" value="1"/>
</dbReference>
<protein>
    <recommendedName>
        <fullName evidence="1">DUF7796 domain-containing protein</fullName>
    </recommendedName>
</protein>
<gene>
    <name evidence="2" type="ORF">M569_04893</name>
</gene>
<sequence length="359" mass="39942">LLLSYVVTIYDEHSSSTGLLNNTKIAVCLVGGARRFELTGPSIVDRILRVYPNADLFLNSPLDSDSYKFLLLNEAPSIATVRLFKQVIIPVTDSAERVLSATASRTGRQGLLQYMSMVEGCIDLIRAHEEKNDFRYDWVIRTRVDGYWSDPLSPEAFVPGKYTIPVGSTYGGLNDRFGLGDYDTSMLALRRFSSIPVIDSAGGRRMSSEAIFMAQLIAQNVDYAAARIPFCIVTDHWFRYPPSVYNSTVMAMSSSGALGGAYCRPCTPLCNGSCAVREMRAAGEAWGTEEMGICDAGGDWEVGWEELFDRAVDQRLATKREEIRVLKFRDCVEEFEKMNIRSGYWDGPSPAQICKMGLK</sequence>
<evidence type="ECO:0000259" key="1">
    <source>
        <dbReference type="Pfam" id="PF25072"/>
    </source>
</evidence>
<proteinExistence type="predicted"/>
<feature type="non-terminal residue" evidence="2">
    <location>
        <position position="1"/>
    </location>
</feature>
<evidence type="ECO:0000313" key="2">
    <source>
        <dbReference type="EMBL" id="EPS69870.1"/>
    </source>
</evidence>
<dbReference type="InterPro" id="IPR056698">
    <property type="entry name" value="DUF7796"/>
</dbReference>
<feature type="domain" description="DUF7796" evidence="1">
    <location>
        <begin position="21"/>
        <end position="358"/>
    </location>
</feature>
<dbReference type="PANTHER" id="PTHR35112:SF1">
    <property type="entry name" value="RING_FYVE_PHD ZINC FINGER SUPERFAMILY PROTEIN"/>
    <property type="match status" value="1"/>
</dbReference>
<reference evidence="2 3" key="1">
    <citation type="journal article" date="2013" name="BMC Genomics">
        <title>The miniature genome of a carnivorous plant Genlisea aurea contains a low number of genes and short non-coding sequences.</title>
        <authorList>
            <person name="Leushkin E.V."/>
            <person name="Sutormin R.A."/>
            <person name="Nabieva E.R."/>
            <person name="Penin A.A."/>
            <person name="Kondrashov A.S."/>
            <person name="Logacheva M.D."/>
        </authorList>
    </citation>
    <scope>NUCLEOTIDE SEQUENCE [LARGE SCALE GENOMIC DNA]</scope>
</reference>
<dbReference type="Pfam" id="PF25072">
    <property type="entry name" value="DUF7796"/>
    <property type="match status" value="1"/>
</dbReference>
<name>S8CSS2_9LAMI</name>
<organism evidence="2 3">
    <name type="scientific">Genlisea aurea</name>
    <dbReference type="NCBI Taxonomy" id="192259"/>
    <lineage>
        <taxon>Eukaryota</taxon>
        <taxon>Viridiplantae</taxon>
        <taxon>Streptophyta</taxon>
        <taxon>Embryophyta</taxon>
        <taxon>Tracheophyta</taxon>
        <taxon>Spermatophyta</taxon>
        <taxon>Magnoliopsida</taxon>
        <taxon>eudicotyledons</taxon>
        <taxon>Gunneridae</taxon>
        <taxon>Pentapetalae</taxon>
        <taxon>asterids</taxon>
        <taxon>lamiids</taxon>
        <taxon>Lamiales</taxon>
        <taxon>Lentibulariaceae</taxon>
        <taxon>Genlisea</taxon>
    </lineage>
</organism>
<dbReference type="AlphaFoldDB" id="S8CSS2"/>
<dbReference type="EMBL" id="AUSU01001921">
    <property type="protein sequence ID" value="EPS69870.1"/>
    <property type="molecule type" value="Genomic_DNA"/>
</dbReference>
<evidence type="ECO:0000313" key="3">
    <source>
        <dbReference type="Proteomes" id="UP000015453"/>
    </source>
</evidence>